<evidence type="ECO:0000256" key="4">
    <source>
        <dbReference type="ARBA" id="ARBA00004922"/>
    </source>
</evidence>
<dbReference type="PROSITE" id="PS50005">
    <property type="entry name" value="TPR"/>
    <property type="match status" value="3"/>
</dbReference>
<dbReference type="InterPro" id="IPR052384">
    <property type="entry name" value="TMTC_O-mannosyltransferase"/>
</dbReference>
<dbReference type="SUPFAM" id="SSF48452">
    <property type="entry name" value="TPR-like"/>
    <property type="match status" value="1"/>
</dbReference>
<feature type="signal peptide" evidence="18">
    <location>
        <begin position="1"/>
        <end position="23"/>
    </location>
</feature>
<evidence type="ECO:0000259" key="19">
    <source>
        <dbReference type="Pfam" id="PF08409"/>
    </source>
</evidence>
<evidence type="ECO:0000256" key="15">
    <source>
        <dbReference type="ARBA" id="ARBA00045102"/>
    </source>
</evidence>
<dbReference type="Proteomes" id="UP000820818">
    <property type="component" value="Linkage Group LG2"/>
</dbReference>
<evidence type="ECO:0000256" key="8">
    <source>
        <dbReference type="ARBA" id="ARBA00022692"/>
    </source>
</evidence>
<dbReference type="Pfam" id="PF08409">
    <property type="entry name" value="TMTC_DUF1736"/>
    <property type="match status" value="1"/>
</dbReference>
<comment type="pathway">
    <text evidence="4">Protein modification; protein glycosylation.</text>
</comment>
<comment type="similarity">
    <text evidence="5">Belongs to the TMTC family.</text>
</comment>
<evidence type="ECO:0000256" key="14">
    <source>
        <dbReference type="ARBA" id="ARBA00045085"/>
    </source>
</evidence>
<feature type="repeat" description="TPR" evidence="16">
    <location>
        <begin position="424"/>
        <end position="457"/>
    </location>
</feature>
<feature type="transmembrane region" description="Helical" evidence="17">
    <location>
        <begin position="222"/>
        <end position="243"/>
    </location>
</feature>
<gene>
    <name evidence="20" type="ORF">GHT06_010052</name>
</gene>
<feature type="repeat" description="TPR" evidence="16">
    <location>
        <begin position="458"/>
        <end position="491"/>
    </location>
</feature>
<feature type="chain" id="PRO_5042264864" description="dolichyl-phosphate-mannose--protein mannosyltransferase" evidence="18">
    <location>
        <begin position="24"/>
        <end position="718"/>
    </location>
</feature>
<keyword evidence="21" id="KW-1185">Reference proteome</keyword>
<keyword evidence="8 17" id="KW-0812">Transmembrane</keyword>
<name>A0AAD5LHV2_9CRUS</name>
<dbReference type="Pfam" id="PF13181">
    <property type="entry name" value="TPR_8"/>
    <property type="match status" value="1"/>
</dbReference>
<keyword evidence="10 16" id="KW-0802">TPR repeat</keyword>
<keyword evidence="18" id="KW-0732">Signal</keyword>
<evidence type="ECO:0000256" key="2">
    <source>
        <dbReference type="ARBA" id="ARBA00004141"/>
    </source>
</evidence>
<keyword evidence="11" id="KW-0256">Endoplasmic reticulum</keyword>
<sequence length="718" mass="81119">MMDLAVILCPLVAFLLYYNTLQAGFVYDDKRAILENADVASELSPLRDLMVHDFWGTPLNASGSHGSYRPLVTLSFRWTAHLVGVNHAYWYHWTNVLLHCVITAAVTMMAGRVSTLFLQENKQNELRHVNYVTGLLFAAHPIHCEAVAGLVGRADLLCTFFVLAGLVNYARRASLTMTLILTCTAFFSKEYGIMLAPICLLYDAVLAIHGHPRQPKRNNGMLYKQAILVLWSVALVAYRFWISDFQTPQFAKADNPTAASSSWTTRTLTFLYLPVFHFSLLLYPRWLSFDWSMDSIQPITCIKDIRNLVTLIFYAILVAAIRKTILAALAIIITTIPFLPATNVFAYVGFVAAERILYLPSVGFCLLVGIGVQKLLVIQQSHRTITCFSLLIVLLALGRRTIQRNNDWIDEEHLYRSGIEINPPKAYGNLGVVLQESGRLTEAEWNFKHALSYRPNMADVHHNLGNLFQQQGRFEESLQAYDLAILHRPQLAAAYSQKAKVLYKLKRWAEAERTLLACTQLTGHSQKDPNAHQSAKVSATILMADLLSQNASRAKEAEDWLLRASKLAPRNPLVYYQLGEFLSAQSRHDEAAEVFIQAVQIEPDSIAINLGAVLHVQGKFHEAEQVYLKALHLEHCGTLTSPRGQSLRFTDDRRNVNFLFPTLEFTESRQNIGKDPRIVLSRLLGFKWNVLQQLLRGPTGKIQKKKNKLRLSPTMKLF</sequence>
<comment type="catalytic activity">
    <reaction evidence="15">
        <text>a di-trans,poly-cis-dolichyl beta-D-mannosyl phosphate + L-seryl-[protein] = 3-O-(alpha-D-mannosyl)-L-seryl-[protein] + a di-trans,poly-cis-dolichyl phosphate + H(+)</text>
        <dbReference type="Rhea" id="RHEA:17377"/>
        <dbReference type="Rhea" id="RHEA-COMP:9863"/>
        <dbReference type="Rhea" id="RHEA-COMP:13546"/>
        <dbReference type="Rhea" id="RHEA-COMP:19498"/>
        <dbReference type="Rhea" id="RHEA-COMP:19501"/>
        <dbReference type="ChEBI" id="CHEBI:15378"/>
        <dbReference type="ChEBI" id="CHEBI:29999"/>
        <dbReference type="ChEBI" id="CHEBI:57683"/>
        <dbReference type="ChEBI" id="CHEBI:58211"/>
        <dbReference type="ChEBI" id="CHEBI:137321"/>
        <dbReference type="EC" id="2.4.1.109"/>
    </reaction>
</comment>
<comment type="catalytic activity">
    <reaction evidence="14">
        <text>a di-trans,poly-cis-dolichyl beta-D-mannosyl phosphate + L-threonyl-[protein] = 3-O-(alpha-D-mannosyl)-L-threonyl-[protein] + a di-trans,poly-cis-dolichyl phosphate + H(+)</text>
        <dbReference type="Rhea" id="RHEA:53396"/>
        <dbReference type="Rhea" id="RHEA-COMP:11060"/>
        <dbReference type="Rhea" id="RHEA-COMP:13547"/>
        <dbReference type="Rhea" id="RHEA-COMP:19498"/>
        <dbReference type="Rhea" id="RHEA-COMP:19501"/>
        <dbReference type="ChEBI" id="CHEBI:15378"/>
        <dbReference type="ChEBI" id="CHEBI:30013"/>
        <dbReference type="ChEBI" id="CHEBI:57683"/>
        <dbReference type="ChEBI" id="CHEBI:58211"/>
        <dbReference type="ChEBI" id="CHEBI:137323"/>
        <dbReference type="EC" id="2.4.1.109"/>
    </reaction>
</comment>
<evidence type="ECO:0000256" key="9">
    <source>
        <dbReference type="ARBA" id="ARBA00022737"/>
    </source>
</evidence>
<dbReference type="EC" id="2.4.1.109" evidence="6"/>
<dbReference type="GO" id="GO:0004169">
    <property type="term" value="F:dolichyl-phosphate-mannose-protein mannosyltransferase activity"/>
    <property type="evidence" value="ECO:0007669"/>
    <property type="project" value="UniProtKB-EC"/>
</dbReference>
<comment type="caution">
    <text evidence="20">The sequence shown here is derived from an EMBL/GenBank/DDBJ whole genome shotgun (WGS) entry which is preliminary data.</text>
</comment>
<dbReference type="EMBL" id="WJBH02000002">
    <property type="protein sequence ID" value="KAI9562598.1"/>
    <property type="molecule type" value="Genomic_DNA"/>
</dbReference>
<feature type="transmembrane region" description="Helical" evidence="17">
    <location>
        <begin position="96"/>
        <end position="118"/>
    </location>
</feature>
<feature type="transmembrane region" description="Helical" evidence="17">
    <location>
        <begin position="150"/>
        <end position="171"/>
    </location>
</feature>
<dbReference type="Pfam" id="PF14559">
    <property type="entry name" value="TPR_19"/>
    <property type="match status" value="1"/>
</dbReference>
<evidence type="ECO:0000313" key="20">
    <source>
        <dbReference type="EMBL" id="KAI9562598.1"/>
    </source>
</evidence>
<evidence type="ECO:0000256" key="12">
    <source>
        <dbReference type="ARBA" id="ARBA00022989"/>
    </source>
</evidence>
<evidence type="ECO:0000313" key="21">
    <source>
        <dbReference type="Proteomes" id="UP000820818"/>
    </source>
</evidence>
<evidence type="ECO:0000256" key="1">
    <source>
        <dbReference type="ARBA" id="ARBA00003582"/>
    </source>
</evidence>
<protein>
    <recommendedName>
        <fullName evidence="6">dolichyl-phosphate-mannose--protein mannosyltransferase</fullName>
        <ecNumber evidence="6">2.4.1.109</ecNumber>
    </recommendedName>
</protein>
<evidence type="ECO:0000256" key="7">
    <source>
        <dbReference type="ARBA" id="ARBA00022679"/>
    </source>
</evidence>
<feature type="repeat" description="TPR" evidence="16">
    <location>
        <begin position="572"/>
        <end position="605"/>
    </location>
</feature>
<evidence type="ECO:0000256" key="13">
    <source>
        <dbReference type="ARBA" id="ARBA00023136"/>
    </source>
</evidence>
<dbReference type="InterPro" id="IPR013618">
    <property type="entry name" value="TMTC_DUF1736"/>
</dbReference>
<dbReference type="Gene3D" id="1.25.40.10">
    <property type="entry name" value="Tetratricopeptide repeat domain"/>
    <property type="match status" value="2"/>
</dbReference>
<evidence type="ECO:0000256" key="5">
    <source>
        <dbReference type="ARBA" id="ARBA00007882"/>
    </source>
</evidence>
<evidence type="ECO:0000256" key="10">
    <source>
        <dbReference type="ARBA" id="ARBA00022803"/>
    </source>
</evidence>
<evidence type="ECO:0000256" key="6">
    <source>
        <dbReference type="ARBA" id="ARBA00012839"/>
    </source>
</evidence>
<evidence type="ECO:0000256" key="3">
    <source>
        <dbReference type="ARBA" id="ARBA00004240"/>
    </source>
</evidence>
<comment type="function">
    <text evidence="1">Transfers mannosyl residues to the hydroxyl group of serine or threonine residues.</text>
</comment>
<comment type="subcellular location">
    <subcellularLocation>
        <location evidence="3">Endoplasmic reticulum</location>
    </subcellularLocation>
    <subcellularLocation>
        <location evidence="2">Membrane</location>
        <topology evidence="2">Multi-pass membrane protein</topology>
    </subcellularLocation>
</comment>
<keyword evidence="7" id="KW-0808">Transferase</keyword>
<keyword evidence="9" id="KW-0677">Repeat</keyword>
<dbReference type="AlphaFoldDB" id="A0AAD5LHV2"/>
<feature type="transmembrane region" description="Helical" evidence="17">
    <location>
        <begin position="263"/>
        <end position="283"/>
    </location>
</feature>
<evidence type="ECO:0000256" key="18">
    <source>
        <dbReference type="SAM" id="SignalP"/>
    </source>
</evidence>
<reference evidence="20 21" key="1">
    <citation type="submission" date="2022-05" db="EMBL/GenBank/DDBJ databases">
        <title>A multi-omics perspective on studying reproductive biology in Daphnia sinensis.</title>
        <authorList>
            <person name="Jia J."/>
        </authorList>
    </citation>
    <scope>NUCLEOTIDE SEQUENCE [LARGE SCALE GENOMIC DNA]</scope>
    <source>
        <strain evidence="20 21">WSL</strain>
    </source>
</reference>
<feature type="domain" description="DUF1736" evidence="19">
    <location>
        <begin position="245"/>
        <end position="318"/>
    </location>
</feature>
<keyword evidence="12 17" id="KW-1133">Transmembrane helix</keyword>
<dbReference type="GO" id="GO:0005789">
    <property type="term" value="C:endoplasmic reticulum membrane"/>
    <property type="evidence" value="ECO:0007669"/>
    <property type="project" value="TreeGrafter"/>
</dbReference>
<dbReference type="SMART" id="SM00028">
    <property type="entry name" value="TPR"/>
    <property type="match status" value="4"/>
</dbReference>
<evidence type="ECO:0000256" key="16">
    <source>
        <dbReference type="PROSITE-ProRule" id="PRU00339"/>
    </source>
</evidence>
<feature type="transmembrane region" description="Helical" evidence="17">
    <location>
        <begin position="327"/>
        <end position="350"/>
    </location>
</feature>
<organism evidence="20 21">
    <name type="scientific">Daphnia sinensis</name>
    <dbReference type="NCBI Taxonomy" id="1820382"/>
    <lineage>
        <taxon>Eukaryota</taxon>
        <taxon>Metazoa</taxon>
        <taxon>Ecdysozoa</taxon>
        <taxon>Arthropoda</taxon>
        <taxon>Crustacea</taxon>
        <taxon>Branchiopoda</taxon>
        <taxon>Diplostraca</taxon>
        <taxon>Cladocera</taxon>
        <taxon>Anomopoda</taxon>
        <taxon>Daphniidae</taxon>
        <taxon>Daphnia</taxon>
        <taxon>Daphnia similis group</taxon>
    </lineage>
</organism>
<accession>A0AAD5LHV2</accession>
<feature type="transmembrane region" description="Helical" evidence="17">
    <location>
        <begin position="357"/>
        <end position="376"/>
    </location>
</feature>
<feature type="transmembrane region" description="Helical" evidence="17">
    <location>
        <begin position="304"/>
        <end position="321"/>
    </location>
</feature>
<dbReference type="InterPro" id="IPR011990">
    <property type="entry name" value="TPR-like_helical_dom_sf"/>
</dbReference>
<dbReference type="PANTHER" id="PTHR44216:SF3">
    <property type="entry name" value="PROTEIN O-MANNOSYL-TRANSFERASE TMTC2"/>
    <property type="match status" value="1"/>
</dbReference>
<dbReference type="InterPro" id="IPR019734">
    <property type="entry name" value="TPR_rpt"/>
</dbReference>
<evidence type="ECO:0000256" key="17">
    <source>
        <dbReference type="SAM" id="Phobius"/>
    </source>
</evidence>
<keyword evidence="13 17" id="KW-0472">Membrane</keyword>
<proteinExistence type="inferred from homology"/>
<evidence type="ECO:0000256" key="11">
    <source>
        <dbReference type="ARBA" id="ARBA00022824"/>
    </source>
</evidence>
<dbReference type="PANTHER" id="PTHR44216">
    <property type="entry name" value="PROTEIN O-MANNOSYL-TRANSFERASE TMTC2"/>
    <property type="match status" value="1"/>
</dbReference>